<dbReference type="Proteomes" id="UP001057402">
    <property type="component" value="Chromosome 7"/>
</dbReference>
<comment type="caution">
    <text evidence="1">The sequence shown here is derived from an EMBL/GenBank/DDBJ whole genome shotgun (WGS) entry which is preliminary data.</text>
</comment>
<dbReference type="EMBL" id="CM042886">
    <property type="protein sequence ID" value="KAI4341874.1"/>
    <property type="molecule type" value="Genomic_DNA"/>
</dbReference>
<keyword evidence="2" id="KW-1185">Reference proteome</keyword>
<name>A0ACB9P2G9_9MYRT</name>
<organism evidence="1 2">
    <name type="scientific">Melastoma candidum</name>
    <dbReference type="NCBI Taxonomy" id="119954"/>
    <lineage>
        <taxon>Eukaryota</taxon>
        <taxon>Viridiplantae</taxon>
        <taxon>Streptophyta</taxon>
        <taxon>Embryophyta</taxon>
        <taxon>Tracheophyta</taxon>
        <taxon>Spermatophyta</taxon>
        <taxon>Magnoliopsida</taxon>
        <taxon>eudicotyledons</taxon>
        <taxon>Gunneridae</taxon>
        <taxon>Pentapetalae</taxon>
        <taxon>rosids</taxon>
        <taxon>malvids</taxon>
        <taxon>Myrtales</taxon>
        <taxon>Melastomataceae</taxon>
        <taxon>Melastomatoideae</taxon>
        <taxon>Melastomateae</taxon>
        <taxon>Melastoma</taxon>
    </lineage>
</organism>
<reference evidence="2" key="1">
    <citation type="journal article" date="2023" name="Front. Plant Sci.">
        <title>Chromosomal-level genome assembly of Melastoma candidum provides insights into trichome evolution.</title>
        <authorList>
            <person name="Zhong Y."/>
            <person name="Wu W."/>
            <person name="Sun C."/>
            <person name="Zou P."/>
            <person name="Liu Y."/>
            <person name="Dai S."/>
            <person name="Zhou R."/>
        </authorList>
    </citation>
    <scope>NUCLEOTIDE SEQUENCE [LARGE SCALE GENOMIC DNA]</scope>
</reference>
<sequence>MQSYSPSLGPVNQEMKSLIMLSAPVMTTSLLIYCRTLVSLLFATWLGKTELSGTLLAFTLANVTGYSVVRGLSMGMDPICSQAFGAKRFHVVVQTYQKGLSLVSVACVPLSILWLKIGPLLLAVGQNPEVAKVTGVFMASLIPELFAQSVLQTTRTFLRSQGLTMPATVSSLFATILHLPINYFLVIHLNLGIRGVAVGIIWSTVIMDLGLFIYILFSDQSLKPWHGWCLFSREVQDQKTLQQLLSLAVSSCIALCLDWWCYGIMLLLSSFLVNSEVNIAAMGIILHTTGFFYAILFSLSSGLSTLIGHALGAGEPGRARNTSGVGIAISAAFGLLVFVSLTALRSIQGKMYTDDPQIRGLVYLGLPIMGLCEVANAPQTAMAGILAGAACPQKSARIKLCSFYLIGIPAAITLAFKQGLGLRGILVGLLASQISCVVLMGNALMKMDWKQQAKRAQELTVGTSSSAKDD</sequence>
<proteinExistence type="predicted"/>
<evidence type="ECO:0000313" key="1">
    <source>
        <dbReference type="EMBL" id="KAI4341874.1"/>
    </source>
</evidence>
<gene>
    <name evidence="1" type="ORF">MLD38_026546</name>
</gene>
<accession>A0ACB9P2G9</accession>
<protein>
    <submittedName>
        <fullName evidence="1">Uncharacterized protein</fullName>
    </submittedName>
</protein>
<evidence type="ECO:0000313" key="2">
    <source>
        <dbReference type="Proteomes" id="UP001057402"/>
    </source>
</evidence>